<reference evidence="2 3" key="1">
    <citation type="submission" date="2014-04" db="EMBL/GenBank/DDBJ databases">
        <title>Evolutionary Origins and Diversification of the Mycorrhizal Mutualists.</title>
        <authorList>
            <consortium name="DOE Joint Genome Institute"/>
            <consortium name="Mycorrhizal Genomics Consortium"/>
            <person name="Kohler A."/>
            <person name="Kuo A."/>
            <person name="Nagy L.G."/>
            <person name="Floudas D."/>
            <person name="Copeland A."/>
            <person name="Barry K.W."/>
            <person name="Cichocki N."/>
            <person name="Veneault-Fourrey C."/>
            <person name="LaButti K."/>
            <person name="Lindquist E.A."/>
            <person name="Lipzen A."/>
            <person name="Lundell T."/>
            <person name="Morin E."/>
            <person name="Murat C."/>
            <person name="Riley R."/>
            <person name="Ohm R."/>
            <person name="Sun H."/>
            <person name="Tunlid A."/>
            <person name="Henrissat B."/>
            <person name="Grigoriev I.V."/>
            <person name="Hibbett D.S."/>
            <person name="Martin F."/>
        </authorList>
    </citation>
    <scope>NUCLEOTIDE SEQUENCE [LARGE SCALE GENOMIC DNA]</scope>
    <source>
        <strain evidence="2 3">FD-317 M1</strain>
    </source>
</reference>
<dbReference type="HOGENOM" id="CLU_463111_0_0_1"/>
<dbReference type="Proteomes" id="UP000053593">
    <property type="component" value="Unassembled WGS sequence"/>
</dbReference>
<keyword evidence="3" id="KW-1185">Reference proteome</keyword>
<evidence type="ECO:0000313" key="2">
    <source>
        <dbReference type="EMBL" id="KIK56583.1"/>
    </source>
</evidence>
<name>A0A0D0CMW4_9AGAR</name>
<accession>A0A0D0CMW4</accession>
<feature type="region of interest" description="Disordered" evidence="1">
    <location>
        <begin position="182"/>
        <end position="204"/>
    </location>
</feature>
<feature type="compositionally biased region" description="Low complexity" evidence="1">
    <location>
        <begin position="313"/>
        <end position="322"/>
    </location>
</feature>
<organism evidence="2 3">
    <name type="scientific">Collybiopsis luxurians FD-317 M1</name>
    <dbReference type="NCBI Taxonomy" id="944289"/>
    <lineage>
        <taxon>Eukaryota</taxon>
        <taxon>Fungi</taxon>
        <taxon>Dikarya</taxon>
        <taxon>Basidiomycota</taxon>
        <taxon>Agaricomycotina</taxon>
        <taxon>Agaricomycetes</taxon>
        <taxon>Agaricomycetidae</taxon>
        <taxon>Agaricales</taxon>
        <taxon>Marasmiineae</taxon>
        <taxon>Omphalotaceae</taxon>
        <taxon>Collybiopsis</taxon>
        <taxon>Collybiopsis luxurians</taxon>
    </lineage>
</organism>
<evidence type="ECO:0000313" key="3">
    <source>
        <dbReference type="Proteomes" id="UP000053593"/>
    </source>
</evidence>
<gene>
    <name evidence="2" type="ORF">GYMLUDRAFT_247624</name>
</gene>
<feature type="region of interest" description="Disordered" evidence="1">
    <location>
        <begin position="310"/>
        <end position="331"/>
    </location>
</feature>
<protein>
    <submittedName>
        <fullName evidence="2">Uncharacterized protein</fullName>
    </submittedName>
</protein>
<proteinExistence type="predicted"/>
<sequence length="589" mass="65349">MASDVIVQEFEGSTRKQQLEETLHWIPHSLNPYLLQPVGTSPPSISDRNPHYIVYKGVYKLNPRRLIASLLAERDRERLASVGSQVVYGIASALDYLSNATTALRLADIGIQNFDIFSDENGRSVVCFTSEPADTERRDAEMNNVVVCNTFITKLFSDANHILHREKLDRINDDVVDAADSRGSSGFQGKDATDASEEIAQNPNSTSCRQEIIWMSRDFNLTLSDMSESYGDLLHLRPPPEGADNRASIALPRHLGKRLSEVQHDCRGYCREEITLTPDAFCNKIWIFSNPSINERCGLCGEIVRLRSDAQPSNQSHESSSSTKDSQDYHTTVEVEARLKETSQSYMYCDFTVEGVEPTSPSLYYTLEDSMWGVATEVESASPSRYYTPEGSVQRETPWVGSTLLDSKQEEYDPCWKTWSVAANDIQATDISFWSLGLDTLLDASLSTQPPAPIDPTKMSFDFPLFPNEDTDSGISAILTTGAYLFFGHCYAPHSSSSVRCYPSWTHCFLHDNEHFPRGLVVVVLQGLVCVVCMAAFTGSAISSNAGGGCSLIKDQVWAEQHIASNRPLVVVQISKRSSGERPSGERPS</sequence>
<evidence type="ECO:0000256" key="1">
    <source>
        <dbReference type="SAM" id="MobiDB-lite"/>
    </source>
</evidence>
<dbReference type="OrthoDB" id="3026831at2759"/>
<dbReference type="EMBL" id="KN834796">
    <property type="protein sequence ID" value="KIK56583.1"/>
    <property type="molecule type" value="Genomic_DNA"/>
</dbReference>
<dbReference type="AlphaFoldDB" id="A0A0D0CMW4"/>